<dbReference type="GO" id="GO:0046872">
    <property type="term" value="F:metal ion binding"/>
    <property type="evidence" value="ECO:0007669"/>
    <property type="project" value="UniProtKB-KW"/>
</dbReference>
<evidence type="ECO:0000256" key="10">
    <source>
        <dbReference type="PIRSR" id="PIRSR038994-1"/>
    </source>
</evidence>
<dbReference type="InterPro" id="IPR006680">
    <property type="entry name" value="Amidohydro-rel"/>
</dbReference>
<evidence type="ECO:0000256" key="4">
    <source>
        <dbReference type="ARBA" id="ARBA00022723"/>
    </source>
</evidence>
<reference evidence="14 15" key="1">
    <citation type="submission" date="2019-08" db="EMBL/GenBank/DDBJ databases">
        <title>Calorimonas adulescens gen. nov., sp. nov., an anaerobic thermophilic bacterium from Sakhalin hot spring.</title>
        <authorList>
            <person name="Khomyakova M.A."/>
            <person name="Merkel A.Y."/>
            <person name="Novikov A."/>
            <person name="Bonch-Osmolovskaya E.A."/>
            <person name="Slobodkin A.I."/>
        </authorList>
    </citation>
    <scope>NUCLEOTIDE SEQUENCE [LARGE SCALE GENOMIC DNA]</scope>
    <source>
        <strain evidence="14 15">A05MB</strain>
    </source>
</reference>
<dbReference type="GO" id="GO:0008448">
    <property type="term" value="F:N-acetylglucosamine-6-phosphate deacetylase activity"/>
    <property type="evidence" value="ECO:0007669"/>
    <property type="project" value="UniProtKB-EC"/>
</dbReference>
<gene>
    <name evidence="14" type="primary">nagA</name>
    <name evidence="14" type="ORF">FWJ32_03075</name>
</gene>
<keyword evidence="4 12" id="KW-0479">Metal-binding</keyword>
<name>A0A5D8QFH4_9THEO</name>
<feature type="binding site" evidence="11">
    <location>
        <position position="223"/>
    </location>
    <ligand>
        <name>substrate</name>
    </ligand>
</feature>
<dbReference type="EMBL" id="VTPS01000003">
    <property type="protein sequence ID" value="TZE82949.1"/>
    <property type="molecule type" value="Genomic_DNA"/>
</dbReference>
<dbReference type="PIRSF" id="PIRSF038994">
    <property type="entry name" value="NagA"/>
    <property type="match status" value="1"/>
</dbReference>
<dbReference type="FunFam" id="3.20.20.140:FF:000004">
    <property type="entry name" value="N-acetylglucosamine-6-phosphate deacetylase"/>
    <property type="match status" value="1"/>
</dbReference>
<dbReference type="AlphaFoldDB" id="A0A5D8QFH4"/>
<dbReference type="NCBIfam" id="TIGR00221">
    <property type="entry name" value="nagA"/>
    <property type="match status" value="1"/>
</dbReference>
<comment type="cofactor">
    <cofactor evidence="12">
        <name>a divalent metal cation</name>
        <dbReference type="ChEBI" id="CHEBI:60240"/>
    </cofactor>
    <text evidence="12">Binds 1 divalent metal cation per subunit.</text>
</comment>
<comment type="catalytic activity">
    <reaction evidence="7">
        <text>N-acetyl-D-glucosamine 6-phosphate + H2O = D-glucosamine 6-phosphate + acetate</text>
        <dbReference type="Rhea" id="RHEA:22936"/>
        <dbReference type="ChEBI" id="CHEBI:15377"/>
        <dbReference type="ChEBI" id="CHEBI:30089"/>
        <dbReference type="ChEBI" id="CHEBI:57513"/>
        <dbReference type="ChEBI" id="CHEBI:58725"/>
        <dbReference type="EC" id="3.5.1.25"/>
    </reaction>
</comment>
<keyword evidence="15" id="KW-1185">Reference proteome</keyword>
<feature type="binding site" evidence="11">
    <location>
        <begin position="215"/>
        <end position="216"/>
    </location>
    <ligand>
        <name>substrate</name>
    </ligand>
</feature>
<feature type="active site" description="Proton donor/acceptor" evidence="10">
    <location>
        <position position="269"/>
    </location>
</feature>
<dbReference type="InterPro" id="IPR011059">
    <property type="entry name" value="Metal-dep_hydrolase_composite"/>
</dbReference>
<dbReference type="EC" id="3.5.1.25" evidence="2"/>
<comment type="similarity">
    <text evidence="1 9">Belongs to the metallo-dependent hydrolases superfamily. NagA family.</text>
</comment>
<dbReference type="SUPFAM" id="SSF51338">
    <property type="entry name" value="Composite domain of metallo-dependent hydrolases"/>
    <property type="match status" value="1"/>
</dbReference>
<evidence type="ECO:0000313" key="15">
    <source>
        <dbReference type="Proteomes" id="UP000322976"/>
    </source>
</evidence>
<evidence type="ECO:0000259" key="13">
    <source>
        <dbReference type="Pfam" id="PF01979"/>
    </source>
</evidence>
<feature type="binding site" evidence="11">
    <location>
        <position position="246"/>
    </location>
    <ligand>
        <name>substrate</name>
    </ligand>
</feature>
<evidence type="ECO:0000313" key="14">
    <source>
        <dbReference type="EMBL" id="TZE82949.1"/>
    </source>
</evidence>
<feature type="binding site" evidence="11">
    <location>
        <begin position="302"/>
        <end position="304"/>
    </location>
    <ligand>
        <name>substrate</name>
    </ligand>
</feature>
<dbReference type="InterPro" id="IPR032466">
    <property type="entry name" value="Metal_Hydrolase"/>
</dbReference>
<dbReference type="RefSeq" id="WP_149544506.1">
    <property type="nucleotide sequence ID" value="NZ_VTPS01000003.1"/>
</dbReference>
<comment type="caution">
    <text evidence="14">The sequence shown here is derived from an EMBL/GenBank/DDBJ whole genome shotgun (WGS) entry which is preliminary data.</text>
</comment>
<evidence type="ECO:0000256" key="11">
    <source>
        <dbReference type="PIRSR" id="PIRSR038994-2"/>
    </source>
</evidence>
<evidence type="ECO:0000256" key="3">
    <source>
        <dbReference type="ARBA" id="ARBA00018029"/>
    </source>
</evidence>
<dbReference type="PANTHER" id="PTHR11113:SF14">
    <property type="entry name" value="N-ACETYLGLUCOSAMINE-6-PHOSPHATE DEACETYLASE"/>
    <property type="match status" value="1"/>
</dbReference>
<evidence type="ECO:0000256" key="6">
    <source>
        <dbReference type="ARBA" id="ARBA00023277"/>
    </source>
</evidence>
<evidence type="ECO:0000256" key="9">
    <source>
        <dbReference type="PIRNR" id="PIRNR038994"/>
    </source>
</evidence>
<dbReference type="SUPFAM" id="SSF51556">
    <property type="entry name" value="Metallo-dependent hydrolases"/>
    <property type="match status" value="1"/>
</dbReference>
<dbReference type="Gene3D" id="2.30.40.10">
    <property type="entry name" value="Urease, subunit C, domain 1"/>
    <property type="match status" value="1"/>
</dbReference>
<dbReference type="Proteomes" id="UP000322976">
    <property type="component" value="Unassembled WGS sequence"/>
</dbReference>
<feature type="binding site" evidence="12">
    <location>
        <position position="125"/>
    </location>
    <ligand>
        <name>Zn(2+)</name>
        <dbReference type="ChEBI" id="CHEBI:29105"/>
    </ligand>
</feature>
<comment type="pathway">
    <text evidence="8">Amino-sugar metabolism; N-acetylneuraminate degradation; D-fructose 6-phosphate from N-acetylneuraminate: step 4/5.</text>
</comment>
<evidence type="ECO:0000256" key="8">
    <source>
        <dbReference type="ARBA" id="ARBA00060590"/>
    </source>
</evidence>
<accession>A0A5D8QFH4</accession>
<keyword evidence="5 9" id="KW-0378">Hydrolase</keyword>
<feature type="binding site" evidence="12">
    <location>
        <position position="212"/>
    </location>
    <ligand>
        <name>Zn(2+)</name>
        <dbReference type="ChEBI" id="CHEBI:29105"/>
    </ligand>
</feature>
<feature type="domain" description="Amidohydrolase-related" evidence="13">
    <location>
        <begin position="47"/>
        <end position="374"/>
    </location>
</feature>
<protein>
    <recommendedName>
        <fullName evidence="3">N-acetylglucosamine-6-phosphate deacetylase</fullName>
        <ecNumber evidence="2">3.5.1.25</ecNumber>
    </recommendedName>
</protein>
<dbReference type="Gene3D" id="3.20.20.140">
    <property type="entry name" value="Metal-dependent hydrolases"/>
    <property type="match status" value="1"/>
</dbReference>
<dbReference type="CDD" id="cd00854">
    <property type="entry name" value="NagA"/>
    <property type="match status" value="1"/>
</dbReference>
<feature type="binding site" evidence="12">
    <location>
        <position position="191"/>
    </location>
    <ligand>
        <name>Zn(2+)</name>
        <dbReference type="ChEBI" id="CHEBI:29105"/>
    </ligand>
</feature>
<feature type="binding site" evidence="11">
    <location>
        <position position="136"/>
    </location>
    <ligand>
        <name>substrate</name>
    </ligand>
</feature>
<keyword evidence="6 9" id="KW-0119">Carbohydrate metabolism</keyword>
<organism evidence="14 15">
    <name type="scientific">Calorimonas adulescens</name>
    <dbReference type="NCBI Taxonomy" id="2606906"/>
    <lineage>
        <taxon>Bacteria</taxon>
        <taxon>Bacillati</taxon>
        <taxon>Bacillota</taxon>
        <taxon>Clostridia</taxon>
        <taxon>Thermoanaerobacterales</taxon>
        <taxon>Thermoanaerobacteraceae</taxon>
        <taxon>Calorimonas</taxon>
    </lineage>
</organism>
<dbReference type="GO" id="GO:0006046">
    <property type="term" value="P:N-acetylglucosamine catabolic process"/>
    <property type="evidence" value="ECO:0007669"/>
    <property type="project" value="TreeGrafter"/>
</dbReference>
<dbReference type="PANTHER" id="PTHR11113">
    <property type="entry name" value="N-ACETYLGLUCOSAMINE-6-PHOSPHATE DEACETYLASE"/>
    <property type="match status" value="1"/>
</dbReference>
<proteinExistence type="inferred from homology"/>
<evidence type="ECO:0000256" key="1">
    <source>
        <dbReference type="ARBA" id="ARBA00010716"/>
    </source>
</evidence>
<dbReference type="InterPro" id="IPR003764">
    <property type="entry name" value="GlcNAc_6-P_deAcase"/>
</dbReference>
<dbReference type="Pfam" id="PF01979">
    <property type="entry name" value="Amidohydro_1"/>
    <property type="match status" value="1"/>
</dbReference>
<evidence type="ECO:0000256" key="12">
    <source>
        <dbReference type="PIRSR" id="PIRSR038994-3"/>
    </source>
</evidence>
<evidence type="ECO:0000256" key="7">
    <source>
        <dbReference type="ARBA" id="ARBA00047647"/>
    </source>
</evidence>
<evidence type="ECO:0000256" key="2">
    <source>
        <dbReference type="ARBA" id="ARBA00011899"/>
    </source>
</evidence>
<evidence type="ECO:0000256" key="5">
    <source>
        <dbReference type="ARBA" id="ARBA00022801"/>
    </source>
</evidence>
<sequence>MFAITNGRVIAGSQIVDSVVIVDKDRIVDLRDAVPVGIRRVDARGMYVSPGFIEIHMHGRNGYDTMDASFDAINGLSKALIASGVTGFLATTMTMPGENIKRAVRTVGESMGKVEGARLLGLHMEGPFISKEHKGAQPEDYIKMPSMDEFMSLCDGFDSIVKLITVAPETDGAVEFIRKLANMGTVISMGHTNATYDEAMKGIKAGAKSSTHTFNGMRGFHHREPGALGAVFDSDIFAEFICDGVHVHFAALRTLLKIKGVERSILVTDSMRAAGLADGVYDLGGQQVFVKSGQARLADGTIAGSTLTLDAAVHNAVEHLGVTIPEAVRMASYNPAKLLGLNDMGEIKKGNMADIIFFDEDINIKGMFIAGDRVF</sequence>